<comment type="domain">
    <text evidence="32">The membrane proximal external region (MPER) present in gp41 is a tryptophan-rich region recognized by the antibodies 2F5, Z13, and 4E10. MPER seems to play a role in fusion.</text>
</comment>
<evidence type="ECO:0000256" key="22">
    <source>
        <dbReference type="ARBA" id="ARBA00022989"/>
    </source>
</evidence>
<evidence type="ECO:0000256" key="3">
    <source>
        <dbReference type="ARBA" id="ARBA00004505"/>
    </source>
</evidence>
<evidence type="ECO:0000256" key="13">
    <source>
        <dbReference type="ARBA" id="ARBA00022685"/>
    </source>
</evidence>
<evidence type="ECO:0000256" key="34">
    <source>
        <dbReference type="SAM" id="MobiDB-lite"/>
    </source>
</evidence>
<feature type="transmembrane region" description="Helical" evidence="33">
    <location>
        <begin position="685"/>
        <end position="712"/>
    </location>
</feature>
<dbReference type="GO" id="GO:0075512">
    <property type="term" value="P:clathrin-dependent endocytosis of virus by host cell"/>
    <property type="evidence" value="ECO:0007669"/>
    <property type="project" value="UniProtKB-UniRule"/>
</dbReference>
<feature type="disulfide bond" evidence="32">
    <location>
        <begin position="225"/>
        <end position="254"/>
    </location>
</feature>
<keyword evidence="26 32" id="KW-0564">Palmitate</keyword>
<evidence type="ECO:0000256" key="14">
    <source>
        <dbReference type="ARBA" id="ARBA00022692"/>
    </source>
</evidence>
<evidence type="ECO:0000256" key="27">
    <source>
        <dbReference type="ARBA" id="ARBA00023157"/>
    </source>
</evidence>
<feature type="region of interest" description="Fusion peptide" evidence="32">
    <location>
        <begin position="519"/>
        <end position="539"/>
    </location>
</feature>
<feature type="domain" description="Retroviral envelope protein GP41-like" evidence="36">
    <location>
        <begin position="537"/>
        <end position="728"/>
    </location>
</feature>
<dbReference type="Gene3D" id="1.20.5.490">
    <property type="entry name" value="Single helix bin"/>
    <property type="match status" value="1"/>
</dbReference>
<protein>
    <recommendedName>
        <fullName evidence="32">Envelope glycoprotein gp160</fullName>
    </recommendedName>
    <alternativeName>
        <fullName evidence="32">Env polyprotein</fullName>
    </alternativeName>
    <component>
        <recommendedName>
            <fullName evidence="32">Surface protein gp120</fullName>
            <shortName evidence="32">SU</shortName>
        </recommendedName>
        <alternativeName>
            <fullName evidence="32">Glycoprotein 120</fullName>
            <shortName evidence="32">gp120</shortName>
        </alternativeName>
    </component>
    <component>
        <recommendedName>
            <fullName evidence="32">Transmembrane protein gp41</fullName>
            <shortName evidence="32">TM</shortName>
        </recommendedName>
        <alternativeName>
            <fullName evidence="32">Glycoprotein 41</fullName>
            <shortName evidence="32">gp41</shortName>
        </alternativeName>
    </component>
</protein>
<dbReference type="GO" id="GO:0055036">
    <property type="term" value="C:virion membrane"/>
    <property type="evidence" value="ECO:0007669"/>
    <property type="project" value="UniProtKB-SubCell"/>
</dbReference>
<evidence type="ECO:0000256" key="9">
    <source>
        <dbReference type="ARBA" id="ARBA00022511"/>
    </source>
</evidence>
<keyword evidence="13 32" id="KW-0165">Cleavage on pair of basic residues</keyword>
<comment type="subcellular location">
    <molecule>Surface protein gp120</molecule>
    <subcellularLocation>
        <location evidence="32">Virion membrane</location>
        <topology evidence="32">Peripheral membrane protein</topology>
    </subcellularLocation>
    <subcellularLocation>
        <location evidence="32">Host cell membrane</location>
        <topology evidence="32">Peripheral membrane protein</topology>
    </subcellularLocation>
    <subcellularLocation>
        <location evidence="32">Host endosome membrane</location>
        <topology evidence="32">Single-pass type I membrane protein</topology>
    </subcellularLocation>
    <text evidence="32">The surface protein is not anchored to the viral envelope, but associates with the extravirion surface through its binding to TM. It is probably concentrated at the site of budding and incorporated into the virions possibly by contacts between the cytoplasmic tail of Env and the N-terminus of Gag.</text>
</comment>
<comment type="caution">
    <text evidence="32">Lacks conserved residue(s) required for the propagation of feature annotation.</text>
</comment>
<dbReference type="GO" id="GO:0019062">
    <property type="term" value="P:virion attachment to host cell"/>
    <property type="evidence" value="ECO:0007669"/>
    <property type="project" value="UniProtKB-UniRule"/>
</dbReference>
<dbReference type="GO" id="GO:0016020">
    <property type="term" value="C:membrane"/>
    <property type="evidence" value="ECO:0007669"/>
    <property type="project" value="UniProtKB-UniRule"/>
</dbReference>
<evidence type="ECO:0000256" key="30">
    <source>
        <dbReference type="ARBA" id="ARBA00023288"/>
    </source>
</evidence>
<name>A0A8E4MN55_HV1</name>
<keyword evidence="9 32" id="KW-1032">Host cell membrane</keyword>
<feature type="region of interest" description="Disordered" evidence="34">
    <location>
        <begin position="727"/>
        <end position="748"/>
    </location>
</feature>
<dbReference type="GO" id="GO:0019031">
    <property type="term" value="C:viral envelope"/>
    <property type="evidence" value="ECO:0007669"/>
    <property type="project" value="UniProtKB-KW"/>
</dbReference>
<keyword evidence="15 32" id="KW-0053">Apoptosis</keyword>
<keyword evidence="10 32" id="KW-1165">Clathrin-mediated endocytosis of virus by host</keyword>
<evidence type="ECO:0000256" key="32">
    <source>
        <dbReference type="HAMAP-Rule" id="MF_04083"/>
    </source>
</evidence>
<evidence type="ECO:0000256" key="2">
    <source>
        <dbReference type="ARBA" id="ARBA00004433"/>
    </source>
</evidence>
<dbReference type="GO" id="GO:0044175">
    <property type="term" value="C:host cell endosome membrane"/>
    <property type="evidence" value="ECO:0007669"/>
    <property type="project" value="UniProtKB-SubCell"/>
</dbReference>
<keyword evidence="22 32" id="KW-1133">Transmembrane helix</keyword>
<keyword evidence="28 32" id="KW-0325">Glycoprotein</keyword>
<keyword evidence="17 32" id="KW-1161">Viral attachment to host cell</keyword>
<feature type="coiled-coil region" evidence="32">
    <location>
        <begin position="640"/>
        <end position="674"/>
    </location>
</feature>
<dbReference type="Gene3D" id="1.10.287.210">
    <property type="match status" value="1"/>
</dbReference>
<dbReference type="Gene3D" id="2.170.40.20">
    <property type="entry name" value="Human immunodeficiency virus 1, Gp160, envelope glycoprotein"/>
    <property type="match status" value="2"/>
</dbReference>
<feature type="domain" description="Human immunodeficiency virus 1 envelope glycoprotein Gp120" evidence="35">
    <location>
        <begin position="33"/>
        <end position="518"/>
    </location>
</feature>
<feature type="lipid moiety-binding region" description="S-palmitoyl cysteine; by host" evidence="32">
    <location>
        <position position="771"/>
    </location>
</feature>
<dbReference type="FunFam" id="2.170.40.20:FF:000004">
    <property type="entry name" value="Envelope glycoprotein gp160"/>
    <property type="match status" value="1"/>
</dbReference>
<comment type="domain">
    <text evidence="32">The YXXL motif is involved in determining the exact site of viral release at the surface of infected mononuclear cells and promotes endocytosis. YXXL and di-leucine endocytosis motifs interact directly or indirectly with the clathrin adapter complexes, opperate independently, and their activities are not additive.</text>
</comment>
<comment type="subcellular location">
    <subcellularLocation>
        <location evidence="3">Host cell membrane</location>
        <topology evidence="3">Peripheral membrane protein</topology>
    </subcellularLocation>
    <subcellularLocation>
        <location evidence="1">Host cell membrane</location>
        <topology evidence="1">Single-pass type I membrane protein</topology>
    </subcellularLocation>
    <subcellularLocation>
        <location evidence="2">Host endosome membrane</location>
        <topology evidence="2">Peripheral membrane protein</topology>
    </subcellularLocation>
    <subcellularLocation>
        <location evidence="5">Host endosome membrane</location>
        <topology evidence="5">Single-pass type I membrane protein</topology>
    </subcellularLocation>
    <subcellularLocation>
        <location evidence="6">Virion membrane</location>
        <topology evidence="6">Peripheral membrane protein</topology>
    </subcellularLocation>
    <subcellularLocation>
        <location evidence="4">Virion membrane</location>
        <topology evidence="4">Single-pass type I membrane protein</topology>
    </subcellularLocation>
</comment>
<evidence type="ECO:0000256" key="15">
    <source>
        <dbReference type="ARBA" id="ARBA00022703"/>
    </source>
</evidence>
<organism evidence="37">
    <name type="scientific">Human immunodeficiency virus type 1</name>
    <name type="common">HIV-1</name>
    <dbReference type="NCBI Taxonomy" id="11676"/>
    <lineage>
        <taxon>Viruses</taxon>
        <taxon>Riboviria</taxon>
        <taxon>Pararnavirae</taxon>
        <taxon>Artverviricota</taxon>
        <taxon>Revtraviricetes</taxon>
        <taxon>Ortervirales</taxon>
        <taxon>Retroviridae</taxon>
        <taxon>Orthoretrovirinae</taxon>
        <taxon>Lentivirus</taxon>
        <taxon>Lentivirus humimdef1</taxon>
    </lineage>
</organism>
<evidence type="ECO:0000256" key="23">
    <source>
        <dbReference type="ARBA" id="ARBA00023046"/>
    </source>
</evidence>
<organismHost>
    <name type="scientific">Homo sapiens</name>
    <name type="common">Human</name>
    <dbReference type="NCBI Taxonomy" id="9606"/>
</organismHost>
<evidence type="ECO:0000259" key="36">
    <source>
        <dbReference type="Pfam" id="PF00517"/>
    </source>
</evidence>
<dbReference type="EMBL" id="MT349406">
    <property type="protein sequence ID" value="QLC29689.1"/>
    <property type="molecule type" value="Genomic_RNA"/>
</dbReference>
<dbReference type="GO" id="GO:0005198">
    <property type="term" value="F:structural molecule activity"/>
    <property type="evidence" value="ECO:0007669"/>
    <property type="project" value="UniProtKB-UniRule"/>
</dbReference>
<comment type="PTM">
    <text evidence="32">Specific enzymatic cleavages in vivo yield mature proteins. Envelope glycoproteins are synthesized as a inactive precursor that is heavily N-glycosylated and processed likely by host cell furin in the Golgi to yield the mature SU and TM proteins. The cleavage site between SU and TM requires the minimal sequence [KR]-X-[KR]-R. About 2 of the 9 disulfide bonds of gp41 are reduced by P4HB/PDI, following binding to CD4 receptor.</text>
</comment>
<dbReference type="SUPFAM" id="SSF58069">
    <property type="entry name" value="Virus ectodomain"/>
    <property type="match status" value="1"/>
</dbReference>
<evidence type="ECO:0000256" key="11">
    <source>
        <dbReference type="ARBA" id="ARBA00022581"/>
    </source>
</evidence>
<evidence type="ECO:0000256" key="1">
    <source>
        <dbReference type="ARBA" id="ARBA00004402"/>
    </source>
</evidence>
<feature type="chain" id="PRO_5035020841" description="Transmembrane protein gp41" evidence="32">
    <location>
        <begin position="519"/>
        <end position="870"/>
    </location>
</feature>
<dbReference type="CDD" id="cd09909">
    <property type="entry name" value="HIV-1-like_HR1-HR2"/>
    <property type="match status" value="1"/>
</dbReference>
<dbReference type="Pfam" id="PF00517">
    <property type="entry name" value="GP41"/>
    <property type="match status" value="1"/>
</dbReference>
<keyword evidence="19 32" id="KW-1043">Host membrane</keyword>
<evidence type="ECO:0000256" key="12">
    <source>
        <dbReference type="ARBA" id="ARBA00022595"/>
    </source>
</evidence>
<dbReference type="InterPro" id="IPR037527">
    <property type="entry name" value="Gp160"/>
</dbReference>
<dbReference type="HAMAP" id="MF_04083">
    <property type="entry name" value="HIV_ENV"/>
    <property type="match status" value="1"/>
</dbReference>
<feature type="lipid moiety-binding region" description="S-palmitoyl cysteine; by host" evidence="32">
    <location>
        <position position="851"/>
    </location>
</feature>
<keyword evidence="21 32" id="KW-1164">Virus endocytosis by host</keyword>
<reference evidence="37" key="1">
    <citation type="journal article" name="Viruses">
        <title>Identification, Genetic Characterization and Validation of Highly Diverse HIV-1 Viruses for Reference Panel Development.</title>
        <authorList>
            <person name="Zhao J."/>
            <person name="Huang H."/>
            <person name="Lee S."/>
            <person name="Ragupathy V."/>
            <person name="Biswas S."/>
            <person name="Mbondji-Wonje C."/>
            <person name="Wang X."/>
            <person name="Jiang A."/>
            <person name="Hewlett I."/>
        </authorList>
    </citation>
    <scope>NUCLEOTIDE SEQUENCE</scope>
    <source>
        <strain evidence="37">10CMLB030</strain>
    </source>
</reference>
<dbReference type="FunFam" id="1.10.287.210:FF:000001">
    <property type="entry name" value="Envelope glycoprotein gp160"/>
    <property type="match status" value="1"/>
</dbReference>
<evidence type="ECO:0000256" key="24">
    <source>
        <dbReference type="ARBA" id="ARBA00023054"/>
    </source>
</evidence>
<comment type="PTM">
    <text evidence="32">Palmitoylation of the transmembrane protein and of Env polyprotein (prior to its proteolytic cleavage) is essential for their association with host cell membrane lipid rafts. Palmitoylation is therefore required for envelope trafficking to classical lipid rafts, but not for viral replication.</text>
</comment>
<evidence type="ECO:0000256" key="25">
    <source>
        <dbReference type="ARBA" id="ARBA00023136"/>
    </source>
</evidence>
<keyword evidence="12 32" id="KW-1162">Viral penetration into host cytoplasm</keyword>
<keyword evidence="23 32" id="KW-1039">Host endosome</keyword>
<keyword evidence="7 32" id="KW-1168">Fusion of virus membrane with host membrane</keyword>
<comment type="PTM">
    <text evidence="32">Highly glycosylated by host. The high number of glycan on the protein is reffered to as 'glycan shield' because it contributes to hide protein sequence from adaptive immune system.</text>
</comment>
<evidence type="ECO:0000256" key="19">
    <source>
        <dbReference type="ARBA" id="ARBA00022870"/>
    </source>
</evidence>
<feature type="disulfide bond" evidence="32">
    <location>
        <begin position="605"/>
        <end position="611"/>
    </location>
</feature>
<evidence type="ECO:0000256" key="5">
    <source>
        <dbReference type="ARBA" id="ARBA00004578"/>
    </source>
</evidence>
<accession>A0A8E4MN55</accession>
<keyword evidence="31 32" id="KW-1160">Virus entry into host cell</keyword>
<evidence type="ECO:0000256" key="28">
    <source>
        <dbReference type="ARBA" id="ARBA00023180"/>
    </source>
</evidence>
<evidence type="ECO:0000256" key="6">
    <source>
        <dbReference type="ARBA" id="ARBA00004650"/>
    </source>
</evidence>
<dbReference type="SUPFAM" id="SSF56502">
    <property type="entry name" value="gp120 core"/>
    <property type="match status" value="2"/>
</dbReference>
<feature type="short sequence motif" description="YXXL motif; contains endocytosis signal" evidence="32">
    <location>
        <begin position="719"/>
        <end position="722"/>
    </location>
</feature>
<keyword evidence="30 32" id="KW-0449">Lipoprotein</keyword>
<dbReference type="GO" id="GO:0019064">
    <property type="term" value="P:fusion of virus membrane with host plasma membrane"/>
    <property type="evidence" value="ECO:0007669"/>
    <property type="project" value="UniProtKB-UniRule"/>
</dbReference>
<comment type="domain">
    <text evidence="32">The CD4-binding region is targeted by the antibody b12.</text>
</comment>
<proteinExistence type="inferred from homology"/>
<evidence type="ECO:0000256" key="26">
    <source>
        <dbReference type="ARBA" id="ARBA00023139"/>
    </source>
</evidence>
<keyword evidence="16 32" id="KW-0732">Signal</keyword>
<dbReference type="InterPro" id="IPR000777">
    <property type="entry name" value="HIV1_Gp120"/>
</dbReference>
<comment type="subunit">
    <text evidence="32">The mature envelope protein (Env) consists of a homotrimer of non-covalently associated gp120-gp41 heterodimers. The resulting complex protrudes from the virus surface as a spike. There seems to be as few as 10 spikes on the average virion. Surface protein gp120 interacts with host CD4, CCR5 and CXCR4. Gp120 also interacts with the C-type lectins CD209/DC-SIGN and CLEC4M/DC-SIGNR (collectively referred to as DC-SIGN(R)). Gp120 and gp41 interact with GalCer. Gp120 interacts with host ITGA4/ITGB7 complex; on CD4+ T-cells, this interaction results in rapid activation of integrin ITGAL/LFA-1, which facilitates efficient cell-to-cell spreading of HIV-1. Gp120 interacts with cell-associated heparan sulfate; this interaction increases virus infectivity on permissive cells and may be involved in infection of CD4- cells.</text>
</comment>
<evidence type="ECO:0000256" key="7">
    <source>
        <dbReference type="ARBA" id="ARBA00022506"/>
    </source>
</evidence>
<keyword evidence="24 32" id="KW-0175">Coiled coil</keyword>
<comment type="function">
    <text evidence="32">Transmembrane protein gp41: Acts as a class I viral fusion protein. Under the current model, the protein has at least 3 conformational states: pre-fusion native state, pre-hairpin intermediate state, and post-fusion hairpin state. During fusion of viral and target intracellular membranes, the coiled coil regions (heptad repeats) assume a trimer-of-hairpins structure, positioning the fusion peptide in close proximity to the C-terminal region of the ectodomain. The formation of this structure appears to drive apposition and subsequent fusion of viral and target cell membranes. Complete fusion occurs in host cell endosomes and is dynamin-dependent, however some lipid transfer might occur at the plasma membrane. The virus undergoes clathrin-dependent internalization long before endosomal fusion, thus minimizing the surface exposure of conserved viral epitopes during fusion and reducing the efficacy of inhibitors targeting these epitopes. Membranes fusion leads to delivery of the nucleocapsid into the cytoplasm.</text>
</comment>
<dbReference type="GO" id="GO:0020002">
    <property type="term" value="C:host cell plasma membrane"/>
    <property type="evidence" value="ECO:0007669"/>
    <property type="project" value="UniProtKB-SubCell"/>
</dbReference>
<comment type="domain">
    <text evidence="32">Some of the most genetically diverse regions of the viral genome are present in Env. They are called variable regions 1 through 5 (V1 through V5). Coreceptor usage of gp120 is determined mainly by the primary structure of the third variable region (V3) in the outer domain of gp120. The sequence of V3 determines which coreceptor, CCR5 and/or CXCR4 (corresponding to R5/macrophage, X4/T cell and R5X4/T cell and macrophage tropism), is used to trigger the fusion potential of the Env complex, and hence which cells the virus can infect. Binding to CCR5 involves a region adjacent in addition to V3.</text>
</comment>
<evidence type="ECO:0000256" key="10">
    <source>
        <dbReference type="ARBA" id="ARBA00022570"/>
    </source>
</evidence>
<dbReference type="GO" id="GO:0039654">
    <property type="term" value="P:fusion of virus membrane with host endosome membrane"/>
    <property type="evidence" value="ECO:0007669"/>
    <property type="project" value="UniProtKB-UniRule"/>
</dbReference>
<feature type="topological domain" description="Cytoplasmic" evidence="32">
    <location>
        <begin position="713"/>
        <end position="870"/>
    </location>
</feature>
<keyword evidence="11 32" id="KW-0945">Host-virus interaction</keyword>
<keyword evidence="14 32" id="KW-0812">Transmembrane</keyword>
<feature type="disulfide bond" evidence="32">
    <location>
        <begin position="53"/>
        <end position="73"/>
    </location>
</feature>
<evidence type="ECO:0000256" key="31">
    <source>
        <dbReference type="ARBA" id="ARBA00023296"/>
    </source>
</evidence>
<gene>
    <name evidence="32 37" type="primary">env</name>
</gene>
<comment type="function">
    <text evidence="32">Surface protein gp120: Attaches the virus to the host lymphoid cell by binding to the primary receptor CD4. This interaction induces a structural rearrangement creating a high affinity binding site for a chemokine coreceptor like CXCR4 and/or CCR5. Acts as a ligand for CD209/DC-SIGN and CLEC4M/DC-SIGNR, which are respectively found on dendritic cells (DCs), and on endothelial cells of liver sinusoids and lymph node sinuses. These interactions allow capture of viral particles at mucosal surfaces by these cells and subsequent transmission to permissive cells. HIV subverts the migration properties of dendritic cells to gain access to CD4+ T-cells in lymph nodes. Virus transmission to permissive T-cells occurs either in trans (without DCs infection, through viral capture and transmission), or in cis (following DCs productive infection, through the usual CD4-gp120 interaction), thereby inducing a robust infection. In trans infection, bound virions remain infectious over days and it is proposed that they are not degraded, but protected in non-lysosomal acidic organelles within the DCs close to the cell membrane thus contributing to the viral infectious potential during DCs' migration from the periphery to the lymphoid tissues. On arrival at lymphoid tissues, intact virions recycle back to DCs' cell surface allowing virus transmission to CD4+ T-cells.</text>
</comment>
<comment type="miscellaneous">
    <text evidence="32">Inhibitors targeting HIV-1 viral envelope proteins are used as antiretroviral drugs. Attachment of virions to the cell surface via non-specific interactions and CD4 binding can be blocked by inhibitors that include cyanovirin-N, cyclotriazadisulfonamide analogs, PRO 2000, TNX 355 and PRO 542. In addition, BMS 806 can block CD4-induced conformational changes. Env interactions with the coreceptor molecules can be targeted by CCR5 antagonists including SCH-D, maraviroc (UK 427857) and aplaviroc (GW 873140), and the CXCR4 antagonist AMD 070. Fusion of viral and cellular membranes can be inhibited by peptides such as enfuvirtide and tifuvirtide (T 1249). Resistance to inhibitors associated with mutations in Env are observed. Most of the time, single mutations confer only a modest reduction in drug susceptibility. Combination of several mutations is usually required to develop a high-level drug resistance.</text>
</comment>
<evidence type="ECO:0000256" key="33">
    <source>
        <dbReference type="RuleBase" id="RU363095"/>
    </source>
</evidence>
<feature type="region of interest" description="Immunosuppression" evidence="32">
    <location>
        <begin position="581"/>
        <end position="599"/>
    </location>
</feature>
<feature type="region of interest" description="MPER; binding to GalCer" evidence="32">
    <location>
        <begin position="669"/>
        <end position="690"/>
    </location>
</feature>
<keyword evidence="25 32" id="KW-0472">Membrane</keyword>
<feature type="compositionally biased region" description="Basic and acidic residues" evidence="34">
    <location>
        <begin position="730"/>
        <end position="748"/>
    </location>
</feature>
<evidence type="ECO:0000256" key="16">
    <source>
        <dbReference type="ARBA" id="ARBA00022729"/>
    </source>
</evidence>
<keyword evidence="8 32" id="KW-1170">Fusion of virus membrane with host endosomal membrane</keyword>
<keyword evidence="29 32" id="KW-0899">Viral immunoevasion</keyword>
<dbReference type="InterPro" id="IPR000328">
    <property type="entry name" value="GP41-like"/>
</dbReference>
<evidence type="ECO:0000256" key="21">
    <source>
        <dbReference type="ARBA" id="ARBA00022890"/>
    </source>
</evidence>
<evidence type="ECO:0000256" key="29">
    <source>
        <dbReference type="ARBA" id="ARBA00023280"/>
    </source>
</evidence>
<evidence type="ECO:0000256" key="8">
    <source>
        <dbReference type="ARBA" id="ARBA00022510"/>
    </source>
</evidence>
<dbReference type="GO" id="GO:1903911">
    <property type="term" value="P:positive regulation of receptor clustering"/>
    <property type="evidence" value="ECO:0007669"/>
    <property type="project" value="UniProtKB-UniRule"/>
</dbReference>
<keyword evidence="27 32" id="KW-1015">Disulfide bond</keyword>
<evidence type="ECO:0000313" key="37">
    <source>
        <dbReference type="EMBL" id="QLC29689.1"/>
    </source>
</evidence>
<keyword evidence="18 32" id="KW-0946">Virion</keyword>
<dbReference type="GO" id="GO:1903908">
    <property type="term" value="P:positive regulation of plasma membrane raft polarization"/>
    <property type="evidence" value="ECO:0007669"/>
    <property type="project" value="UniProtKB-UniRule"/>
</dbReference>
<comment type="miscellaneous">
    <text evidence="32">HIV-1 lineages are divided in three main groups, M (for Major), O (for Outlier), and N (for New, or Non-M, Non-O). The vast majority of strains found worldwide belong to the group M. Group O seems to be endemic to and largely confined to Cameroon and neighboring countries in West Central Africa, where these viruses represent a small minority of HIV-1 strains. The group N is represented by a limited number of isolates from Cameroonian persons. The group M is further subdivided in 9 clades or subtypes (A to D, F to H, J and K).</text>
</comment>
<keyword evidence="20 32" id="KW-0261">Viral envelope protein</keyword>
<evidence type="ECO:0000256" key="4">
    <source>
        <dbReference type="ARBA" id="ARBA00004563"/>
    </source>
</evidence>
<comment type="function">
    <text evidence="32">Envelope glycoprotein gp160: Oligomerizes in the host endoplasmic reticulum into predominantly trimers. In a second time, gp160 transits in the host Golgi, where glycosylation is completed. The precursor is then proteolytically cleaved in the trans-Golgi and thereby activated by cellular furin or furin-like proteases to produce gp120 and gp41.</text>
</comment>
<feature type="disulfide bond" evidence="32">
    <location>
        <begin position="235"/>
        <end position="246"/>
    </location>
</feature>
<dbReference type="InterPro" id="IPR036377">
    <property type="entry name" value="Gp120_core_sf"/>
</dbReference>
<evidence type="ECO:0000259" key="35">
    <source>
        <dbReference type="Pfam" id="PF00516"/>
    </source>
</evidence>
<feature type="chain" id="PRO_5035020840" description="Envelope glycoprotein gp160" evidence="32">
    <location>
        <begin position="32"/>
        <end position="870"/>
    </location>
</feature>
<sequence length="870" mass="99030">MKVKGRQRNWQHLWTWWTLILGLVIICKASENLWVTVYYGVPVWEDANTPLFCASDARAYSEEKHNVWATHACVPTDPNPQEILLENVTETFNMWKSNMVEQMHEDIISLWDESLKPCVKLTPLCVTLNCTDVKNNDTNVANETEYINENGTMRNQMKNCSFYVTTELQDRKKKEYALFYKLDVEPIDGNSSSSSSEYRLISCKTSTTKQACPKVNFDPIPIHYCAPAGFAILKCREKNFNGTGQCRNVSSVQCTHGIKPGVSTQLLLNGPLAEGEIMVRSEDITNNAKTIIIQLNKTVEINCTRPGNYTRRSVRIGIGRGQTFYATGKIIGDIRLAHCNVSKTKWNTTLQKVKARLKEILNISNITFAPHSGGDPEITMHSFICRGEFFFCNTSRLFNTSSWNDTEGDTKDNDTITLPCRIKQFVRMWQRVGQAMYAPPIAGNITCRSNITGLLLTRDGVVMNGTIKLNDTDIFRPGGGDMRDNWRSELYKYKIVKIKPLGIAPTRARRVVVKREKRAVGLGAVFLGFLGAAGSTMGAASITLTVQVRQLLSGIVQQQSNLLKAIEAQQHLLQLTVWGIKQLQARVLAVERYLKDQQLLGIWGCSGKLICTTNVPWNTSWSNKSFDEIWDNMTWIEWEREVGNYTQQIYRLLEESQIQQEKNEQDLLSLDSWTNLWSWFSITKWLWYIKIFIIIVGGLIGLRIVFAVLSIVNRVRQGYSPLSFQTLTHHQREPDRPERIEEGGGEQDRDRSIRLVNGFLPLAWDDLRSLCLFSYHRLRDLLLIVARLLELLGRSSLQGLRLGWEGLKYLGNILVYWGQELKNSAINLVDTLAIAVGNWTDRVIEVAQRACRAICNIPRRIRQGAEKALN</sequence>
<feature type="site" description="Cleavage; by host furin" evidence="32">
    <location>
        <begin position="518"/>
        <end position="519"/>
    </location>
</feature>
<comment type="subcellular location">
    <molecule>Transmembrane protein gp41</molecule>
    <subcellularLocation>
        <location evidence="32">Virion membrane</location>
        <topology evidence="32">Single-pass type I membrane protein</topology>
    </subcellularLocation>
    <subcellularLocation>
        <location evidence="32">Host cell membrane</location>
        <topology evidence="32">Single-pass type I membrane protein</topology>
    </subcellularLocation>
    <subcellularLocation>
        <location evidence="32">Host endosome membrane</location>
        <topology evidence="32">Single-pass type I membrane protein</topology>
    </subcellularLocation>
    <text evidence="32">It is probably concentrated at the site of budding and incorporated into the virions possibly by contacts between the cytoplasmic tail of Env and the N-terminus of Gag.</text>
</comment>
<feature type="region of interest" description="CD4-binding loop" evidence="32">
    <location>
        <begin position="371"/>
        <end position="381"/>
    </location>
</feature>
<evidence type="ECO:0000256" key="20">
    <source>
        <dbReference type="ARBA" id="ARBA00022879"/>
    </source>
</evidence>
<comment type="domain">
    <text evidence="32 33">The 17 amino acids long immunosuppressive region is present in many retroviral envelope proteins. Synthetic peptides derived from this relatively conserved sequence inhibit immune function in vitro and in vivo.</text>
</comment>
<comment type="similarity">
    <text evidence="32">Belongs to the HIV-1 env protein family.</text>
</comment>
<evidence type="ECO:0000256" key="17">
    <source>
        <dbReference type="ARBA" id="ARBA00022804"/>
    </source>
</evidence>
<dbReference type="GO" id="GO:0052031">
    <property type="term" value="P:symbiont-mediated perturbation of host defense response"/>
    <property type="evidence" value="ECO:0007669"/>
    <property type="project" value="UniProtKB-UniRule"/>
</dbReference>
<evidence type="ECO:0000256" key="18">
    <source>
        <dbReference type="ARBA" id="ARBA00022844"/>
    </source>
</evidence>
<dbReference type="Pfam" id="PF00516">
    <property type="entry name" value="GP120"/>
    <property type="match status" value="1"/>
</dbReference>
<dbReference type="GO" id="GO:0019082">
    <property type="term" value="P:viral protein processing"/>
    <property type="evidence" value="ECO:0007669"/>
    <property type="project" value="UniProtKB-UniRule"/>
</dbReference>